<protein>
    <recommendedName>
        <fullName evidence="3">RINT1-like protein MAG2</fullName>
    </recommendedName>
</protein>
<sequence>MSHPKLRRLPPPSTLSPAALSFLATNLGTKDFLLGASSLLSNLQNECSSLDESLSNLNNQLQIKLLDYASESEKVKGLSDDVDSLLLDLSESSKLISSDEGSWEVLGEELASLAKEVARIETVRLYAETALKLDALVGDVEDSVSSAVNVTLRRHSSTKSLEDMLVVAIRTLKTMEDVLIEVTKTYPQWVRLVSAVDHRVDRALAILRPQAIADHRTFLARLGWPPPLSTSNSSDARKSRNVNPLLTIQGEFKQKYFDSFLALCCLQEVQGRRKSRQLEGHNRDIALRQPLWAIEELVNPLSIASQRHFSKWTDKPEYIFALVHKIIRDYVDSMDELLQPLIDEAMLSGYSCREEWISGMVTSLSTYLAKEIFPRYVGQLDEESVTGIRSHARVSWLQLVDLMIAFDKRIKSLVEQSGLLFALSEDGNMQNISLLSVFSDRPDWLNLWAEIELSDTLDKLNPELEDAKNWSVKVEGTILSAGQEDHKSPIISNLFIQQLSSLIDRCRSLPSISLRSRFMRLTAAPIIQKFLDALLFRCQEAEGLTALTDDDALIKVSKSINAARFFESVLKDWCEDVFILEMELDQKDHSPSEVYDNSPNTSQAQGPGSGIFDLEINMIEQFKTDWVGKLATVVGRGFDAKCRDYMRNRKQWQETSNESSGVSRSLVAALDFLQMKMSMLEEALNGMDFTGVWRSLATTVDKLILHSILLSNAKFSDNGVETLGNDFAVLVGVFRTWCMRPEGFFPRMNEGLKLLKMDKRQLQSCLAEGGTWLKENGIRHLTISDAERILKHRIS</sequence>
<dbReference type="PROSITE" id="PS51386">
    <property type="entry name" value="RINT1_TIP20"/>
    <property type="match status" value="1"/>
</dbReference>
<dbReference type="GO" id="GO:0060628">
    <property type="term" value="P:regulation of ER to Golgi vesicle-mediated transport"/>
    <property type="evidence" value="ECO:0007669"/>
    <property type="project" value="TreeGrafter"/>
</dbReference>
<organism evidence="1 2">
    <name type="scientific">Lithospermum erythrorhizon</name>
    <name type="common">Purple gromwell</name>
    <name type="synonym">Lithospermum officinale var. erythrorhizon</name>
    <dbReference type="NCBI Taxonomy" id="34254"/>
    <lineage>
        <taxon>Eukaryota</taxon>
        <taxon>Viridiplantae</taxon>
        <taxon>Streptophyta</taxon>
        <taxon>Embryophyta</taxon>
        <taxon>Tracheophyta</taxon>
        <taxon>Spermatophyta</taxon>
        <taxon>Magnoliopsida</taxon>
        <taxon>eudicotyledons</taxon>
        <taxon>Gunneridae</taxon>
        <taxon>Pentapetalae</taxon>
        <taxon>asterids</taxon>
        <taxon>lamiids</taxon>
        <taxon>Boraginales</taxon>
        <taxon>Boraginaceae</taxon>
        <taxon>Boraginoideae</taxon>
        <taxon>Lithospermeae</taxon>
        <taxon>Lithospermum</taxon>
    </lineage>
</organism>
<dbReference type="Pfam" id="PF04437">
    <property type="entry name" value="RINT1_TIP1"/>
    <property type="match status" value="1"/>
</dbReference>
<dbReference type="PANTHER" id="PTHR13520">
    <property type="entry name" value="RAD50-INTERACTING PROTEIN 1 RINT-1"/>
    <property type="match status" value="1"/>
</dbReference>
<dbReference type="EMBL" id="BAABME010007290">
    <property type="protein sequence ID" value="GAA0170550.1"/>
    <property type="molecule type" value="Genomic_DNA"/>
</dbReference>
<gene>
    <name evidence="1" type="ORF">LIER_24782</name>
</gene>
<accession>A0AAV3R3V6</accession>
<dbReference type="GO" id="GO:0006890">
    <property type="term" value="P:retrograde vesicle-mediated transport, Golgi to endoplasmic reticulum"/>
    <property type="evidence" value="ECO:0007669"/>
    <property type="project" value="InterPro"/>
</dbReference>
<evidence type="ECO:0000313" key="1">
    <source>
        <dbReference type="EMBL" id="GAA0170550.1"/>
    </source>
</evidence>
<dbReference type="PANTHER" id="PTHR13520:SF1">
    <property type="entry name" value="RINT1-LIKE PROTEIN MAG2"/>
    <property type="match status" value="1"/>
</dbReference>
<dbReference type="InterPro" id="IPR007528">
    <property type="entry name" value="RINT1_Tip20"/>
</dbReference>
<proteinExistence type="predicted"/>
<dbReference type="GO" id="GO:0006888">
    <property type="term" value="P:endoplasmic reticulum to Golgi vesicle-mediated transport"/>
    <property type="evidence" value="ECO:0007669"/>
    <property type="project" value="InterPro"/>
</dbReference>
<reference evidence="1 2" key="1">
    <citation type="submission" date="2024-01" db="EMBL/GenBank/DDBJ databases">
        <title>The complete chloroplast genome sequence of Lithospermum erythrorhizon: insights into the phylogenetic relationship among Boraginaceae species and the maternal lineages of purple gromwells.</title>
        <authorList>
            <person name="Okada T."/>
            <person name="Watanabe K."/>
        </authorList>
    </citation>
    <scope>NUCLEOTIDE SEQUENCE [LARGE SCALE GENOMIC DNA]</scope>
</reference>
<dbReference type="Gene3D" id="1.20.58.670">
    <property type="entry name" value="Dsl1p vesicle tethering complex, Tip20p subunit, domain D"/>
    <property type="match status" value="1"/>
</dbReference>
<dbReference type="GO" id="GO:0070939">
    <property type="term" value="C:Dsl1/NZR complex"/>
    <property type="evidence" value="ECO:0007669"/>
    <property type="project" value="InterPro"/>
</dbReference>
<dbReference type="InterPro" id="IPR042044">
    <property type="entry name" value="EXOC6PINT-1/Sec15/Tip20_C_dom2"/>
</dbReference>
<dbReference type="AlphaFoldDB" id="A0AAV3R3V6"/>
<evidence type="ECO:0000313" key="2">
    <source>
        <dbReference type="Proteomes" id="UP001454036"/>
    </source>
</evidence>
<dbReference type="Proteomes" id="UP001454036">
    <property type="component" value="Unassembled WGS sequence"/>
</dbReference>
<comment type="caution">
    <text evidence="1">The sequence shown here is derived from an EMBL/GenBank/DDBJ whole genome shotgun (WGS) entry which is preliminary data.</text>
</comment>
<evidence type="ECO:0008006" key="3">
    <source>
        <dbReference type="Google" id="ProtNLM"/>
    </source>
</evidence>
<keyword evidence="2" id="KW-1185">Reference proteome</keyword>
<name>A0AAV3R3V6_LITER</name>